<feature type="compositionally biased region" description="Acidic residues" evidence="1">
    <location>
        <begin position="231"/>
        <end position="243"/>
    </location>
</feature>
<sequence length="304" mass="34765">MYTKISSASTTTTTTATTTIFTMHDSNNTWKQEYDPILQQYYYVNLSDNSISFDSPCEVINHKKSTTSTNTSISKSFFMPFKRSSSYTSEKDSKKQCKFTINKSTATTATSTSTSTTDNKKGSNYSLYRCLSSALSLKKTKSNESTNSSTTNTNSQSMSSDTLNESTTIITPTATPSASMTTDISEIIDQNTLLDVDAHIDDDYLLNNNKLNNFKNFAGTNHMRRNSNDSYDSEEPESESEDGYEEDIQIFDYNYIYNPQDNYQNPRIGGFYNFDYEEEQEEDDDIERENERRELRLQMLKELY</sequence>
<proteinExistence type="predicted"/>
<evidence type="ECO:0008006" key="4">
    <source>
        <dbReference type="Google" id="ProtNLM"/>
    </source>
</evidence>
<evidence type="ECO:0000313" key="3">
    <source>
        <dbReference type="Proteomes" id="UP000030161"/>
    </source>
</evidence>
<gene>
    <name evidence="2" type="ORF">MG3_05068</name>
</gene>
<comment type="caution">
    <text evidence="2">The sequence shown here is derived from an EMBL/GenBank/DDBJ whole genome shotgun (WGS) entry which is preliminary data.</text>
</comment>
<dbReference type="Proteomes" id="UP000030161">
    <property type="component" value="Unassembled WGS sequence"/>
</dbReference>
<evidence type="ECO:0000256" key="1">
    <source>
        <dbReference type="SAM" id="MobiDB-lite"/>
    </source>
</evidence>
<dbReference type="EMBL" id="AJIX01000039">
    <property type="protein sequence ID" value="KGR05499.1"/>
    <property type="molecule type" value="Genomic_DNA"/>
</dbReference>
<feature type="region of interest" description="Disordered" evidence="1">
    <location>
        <begin position="218"/>
        <end position="243"/>
    </location>
</feature>
<accession>A0AB34PLU0</accession>
<dbReference type="AlphaFoldDB" id="A0AB34PLU0"/>
<protein>
    <recommendedName>
        <fullName evidence="4">WW domain-containing protein</fullName>
    </recommendedName>
</protein>
<reference evidence="2 3" key="1">
    <citation type="submission" date="2013-12" db="EMBL/GenBank/DDBJ databases">
        <title>The Genome Sequence of Candida albicans P78048.</title>
        <authorList>
            <consortium name="The Broad Institute Genome Sequencing Platform"/>
            <consortium name="The Broad Institute Genome Sequencing Center for Infectious Disease"/>
            <person name="Cuomo C."/>
            <person name="Bennett R."/>
            <person name="Hirakawa M."/>
            <person name="Noverr M."/>
            <person name="Mitchell A."/>
            <person name="Young S.K."/>
            <person name="Zeng Q."/>
            <person name="Gargeya S."/>
            <person name="Fitzgerald M."/>
            <person name="Abouelleil A."/>
            <person name="Alvarado L."/>
            <person name="Berlin A.M."/>
            <person name="Chapman S.B."/>
            <person name="Dewar J."/>
            <person name="Goldberg J."/>
            <person name="Griggs A."/>
            <person name="Gujja S."/>
            <person name="Hansen M."/>
            <person name="Howarth C."/>
            <person name="Imamovic A."/>
            <person name="Larimer J."/>
            <person name="McCowan C."/>
            <person name="Murphy C."/>
            <person name="Pearson M."/>
            <person name="Priest M."/>
            <person name="Roberts A."/>
            <person name="Saif S."/>
            <person name="Shea T."/>
            <person name="Sykes S."/>
            <person name="Wortman J."/>
            <person name="Nusbaum C."/>
            <person name="Birren B."/>
        </authorList>
    </citation>
    <scope>NUCLEOTIDE SEQUENCE [LARGE SCALE GENOMIC DNA]</scope>
    <source>
        <strain evidence="2 3">P78048</strain>
    </source>
</reference>
<organism evidence="2 3">
    <name type="scientific">Candida albicans P78048</name>
    <dbReference type="NCBI Taxonomy" id="1094989"/>
    <lineage>
        <taxon>Eukaryota</taxon>
        <taxon>Fungi</taxon>
        <taxon>Dikarya</taxon>
        <taxon>Ascomycota</taxon>
        <taxon>Saccharomycotina</taxon>
        <taxon>Pichiomycetes</taxon>
        <taxon>Debaryomycetaceae</taxon>
        <taxon>Candida/Lodderomyces clade</taxon>
        <taxon>Candida</taxon>
    </lineage>
</organism>
<name>A0AB34PLU0_CANAX</name>
<feature type="region of interest" description="Disordered" evidence="1">
    <location>
        <begin position="139"/>
        <end position="165"/>
    </location>
</feature>
<evidence type="ECO:0000313" key="2">
    <source>
        <dbReference type="EMBL" id="KGR05499.1"/>
    </source>
</evidence>